<feature type="signal peptide" evidence="2">
    <location>
        <begin position="1"/>
        <end position="23"/>
    </location>
</feature>
<protein>
    <submittedName>
        <fullName evidence="3">Extracellular solute-binding protein</fullName>
    </submittedName>
</protein>
<reference evidence="3" key="1">
    <citation type="submission" date="2022-04" db="EMBL/GenBank/DDBJ databases">
        <title>Paenibacillus mangrovi sp. nov., a novel endophytic bacterium isolated from bark of Kandelia candel.</title>
        <authorList>
            <person name="Tuo L."/>
        </authorList>
    </citation>
    <scope>NUCLEOTIDE SEQUENCE</scope>
    <source>
        <strain evidence="3">KQZ6P-2</strain>
    </source>
</reference>
<gene>
    <name evidence="3" type="ORF">MUG84_20625</name>
</gene>
<evidence type="ECO:0000256" key="2">
    <source>
        <dbReference type="SAM" id="SignalP"/>
    </source>
</evidence>
<evidence type="ECO:0000313" key="3">
    <source>
        <dbReference type="EMBL" id="MCJ8014121.1"/>
    </source>
</evidence>
<dbReference type="RefSeq" id="WP_244728396.1">
    <property type="nucleotide sequence ID" value="NZ_JALIRP010000009.1"/>
</dbReference>
<keyword evidence="4" id="KW-1185">Reference proteome</keyword>
<evidence type="ECO:0000313" key="4">
    <source>
        <dbReference type="Proteomes" id="UP001139347"/>
    </source>
</evidence>
<dbReference type="EMBL" id="JALIRP010000009">
    <property type="protein sequence ID" value="MCJ8014121.1"/>
    <property type="molecule type" value="Genomic_DNA"/>
</dbReference>
<sequence length="360" mass="41046">MKKNWLKCGILTLVGAMTVGLTACGGGDEAKPAATGDDGSKNTSQKLVIYTARDKNVVDQIIPQFEEKNPGIKVEVMTMGAQQIMERVRGEKANPQADFWWGGTQSSFITAANEGLLESYKPSFADSVPAEYKDAQDRWYGEMLLPEVIMYNSDAVKKEDAPKDWDELLDPKFKDKILIRGVMASGTMRTIYDSMIYRQDPNSPEKGYEWLKKLDANTKEYTQDPTQLYLKLARQEGTISLWNLQDILIQKETKKQPFDYIYPASGAPILVDGVGIVKDAKNMEAAKKFYEFLFDKDQLKDKAEKLFQIPTRSDVDKNEFPAWYKELDTKSLDLDWMVLAEKEKEWMQYWDENIKGKGAK</sequence>
<dbReference type="Proteomes" id="UP001139347">
    <property type="component" value="Unassembled WGS sequence"/>
</dbReference>
<accession>A0A9X1WT56</accession>
<proteinExistence type="predicted"/>
<dbReference type="Gene3D" id="3.40.190.10">
    <property type="entry name" value="Periplasmic binding protein-like II"/>
    <property type="match status" value="2"/>
</dbReference>
<feature type="chain" id="PRO_5040892797" evidence="2">
    <location>
        <begin position="24"/>
        <end position="360"/>
    </location>
</feature>
<dbReference type="PANTHER" id="PTHR30006">
    <property type="entry name" value="THIAMINE-BINDING PERIPLASMIC PROTEIN-RELATED"/>
    <property type="match status" value="1"/>
</dbReference>
<dbReference type="PROSITE" id="PS51257">
    <property type="entry name" value="PROKAR_LIPOPROTEIN"/>
    <property type="match status" value="1"/>
</dbReference>
<dbReference type="GO" id="GO:0030975">
    <property type="term" value="F:thiamine binding"/>
    <property type="evidence" value="ECO:0007669"/>
    <property type="project" value="TreeGrafter"/>
</dbReference>
<dbReference type="AlphaFoldDB" id="A0A9X1WT56"/>
<keyword evidence="1 2" id="KW-0732">Signal</keyword>
<dbReference type="GO" id="GO:0030976">
    <property type="term" value="F:thiamine pyrophosphate binding"/>
    <property type="evidence" value="ECO:0007669"/>
    <property type="project" value="TreeGrafter"/>
</dbReference>
<evidence type="ECO:0000256" key="1">
    <source>
        <dbReference type="ARBA" id="ARBA00022729"/>
    </source>
</evidence>
<organism evidence="3 4">
    <name type="scientific">Paenibacillus mangrovi</name>
    <dbReference type="NCBI Taxonomy" id="2931978"/>
    <lineage>
        <taxon>Bacteria</taxon>
        <taxon>Bacillati</taxon>
        <taxon>Bacillota</taxon>
        <taxon>Bacilli</taxon>
        <taxon>Bacillales</taxon>
        <taxon>Paenibacillaceae</taxon>
        <taxon>Paenibacillus</taxon>
    </lineage>
</organism>
<dbReference type="GO" id="GO:0015888">
    <property type="term" value="P:thiamine transport"/>
    <property type="evidence" value="ECO:0007669"/>
    <property type="project" value="TreeGrafter"/>
</dbReference>
<dbReference type="PIRSF" id="PIRSF002825">
    <property type="entry name" value="CfbpA"/>
    <property type="match status" value="1"/>
</dbReference>
<dbReference type="PANTHER" id="PTHR30006:SF2">
    <property type="entry name" value="ABC TRANSPORTER SUBSTRATE-BINDING PROTEIN"/>
    <property type="match status" value="1"/>
</dbReference>
<name>A0A9X1WT56_9BACL</name>
<dbReference type="GO" id="GO:0030288">
    <property type="term" value="C:outer membrane-bounded periplasmic space"/>
    <property type="evidence" value="ECO:0007669"/>
    <property type="project" value="TreeGrafter"/>
</dbReference>
<dbReference type="InterPro" id="IPR006059">
    <property type="entry name" value="SBP"/>
</dbReference>
<dbReference type="Pfam" id="PF13416">
    <property type="entry name" value="SBP_bac_8"/>
    <property type="match status" value="1"/>
</dbReference>
<dbReference type="SUPFAM" id="SSF53850">
    <property type="entry name" value="Periplasmic binding protein-like II"/>
    <property type="match status" value="1"/>
</dbReference>
<dbReference type="InterPro" id="IPR026045">
    <property type="entry name" value="Ferric-bd"/>
</dbReference>
<comment type="caution">
    <text evidence="3">The sequence shown here is derived from an EMBL/GenBank/DDBJ whole genome shotgun (WGS) entry which is preliminary data.</text>
</comment>